<accession>A0A511UY52</accession>
<dbReference type="InterPro" id="IPR048146">
    <property type="entry name" value="RAxF_45-like"/>
</dbReference>
<keyword evidence="1" id="KW-0472">Membrane</keyword>
<proteinExistence type="predicted"/>
<gene>
    <name evidence="2" type="ORF">CQU01_17880</name>
</gene>
<evidence type="ECO:0000313" key="2">
    <source>
        <dbReference type="EMBL" id="GEN31550.1"/>
    </source>
</evidence>
<dbReference type="RefSeq" id="WP_170226669.1">
    <property type="nucleotide sequence ID" value="NZ_BJXW01000019.1"/>
</dbReference>
<feature type="transmembrane region" description="Helical" evidence="1">
    <location>
        <begin position="23"/>
        <end position="41"/>
    </location>
</feature>
<dbReference type="Proteomes" id="UP000321491">
    <property type="component" value="Unassembled WGS sequence"/>
</dbReference>
<keyword evidence="3" id="KW-1185">Reference proteome</keyword>
<organism evidence="2 3">
    <name type="scientific">Cerasibacillus quisquiliarum</name>
    <dbReference type="NCBI Taxonomy" id="227865"/>
    <lineage>
        <taxon>Bacteria</taxon>
        <taxon>Bacillati</taxon>
        <taxon>Bacillota</taxon>
        <taxon>Bacilli</taxon>
        <taxon>Bacillales</taxon>
        <taxon>Bacillaceae</taxon>
        <taxon>Cerasibacillus</taxon>
    </lineage>
</organism>
<dbReference type="AlphaFoldDB" id="A0A511UY52"/>
<comment type="caution">
    <text evidence="2">The sequence shown here is derived from an EMBL/GenBank/DDBJ whole genome shotgun (WGS) entry which is preliminary data.</text>
</comment>
<evidence type="ECO:0000313" key="3">
    <source>
        <dbReference type="Proteomes" id="UP000321491"/>
    </source>
</evidence>
<dbReference type="NCBIfam" id="NF041642">
    <property type="entry name" value="RAxF_45"/>
    <property type="match status" value="1"/>
</dbReference>
<keyword evidence="1" id="KW-1133">Transmembrane helix</keyword>
<reference evidence="2 3" key="1">
    <citation type="submission" date="2019-07" db="EMBL/GenBank/DDBJ databases">
        <title>Whole genome shotgun sequence of Cerasibacillus quisquiliarum NBRC 102429.</title>
        <authorList>
            <person name="Hosoyama A."/>
            <person name="Uohara A."/>
            <person name="Ohji S."/>
            <person name="Ichikawa N."/>
        </authorList>
    </citation>
    <scope>NUCLEOTIDE SEQUENCE [LARGE SCALE GENOMIC DNA]</scope>
    <source>
        <strain evidence="2 3">NBRC 102429</strain>
    </source>
</reference>
<name>A0A511UY52_9BACI</name>
<dbReference type="EMBL" id="BJXW01000019">
    <property type="protein sequence ID" value="GEN31550.1"/>
    <property type="molecule type" value="Genomic_DNA"/>
</dbReference>
<keyword evidence="1" id="KW-0812">Transmembrane</keyword>
<evidence type="ECO:0000256" key="1">
    <source>
        <dbReference type="SAM" id="Phobius"/>
    </source>
</evidence>
<sequence>MLKQAVLVHAFWTGFLMFNRAKFAVLVANGISVSFFSNLIADSKR</sequence>
<protein>
    <submittedName>
        <fullName evidence="2">Uncharacterized protein</fullName>
    </submittedName>
</protein>